<feature type="transmembrane region" description="Helical" evidence="8">
    <location>
        <begin position="67"/>
        <end position="90"/>
    </location>
</feature>
<dbReference type="Pfam" id="PF07690">
    <property type="entry name" value="MFS_1"/>
    <property type="match status" value="1"/>
</dbReference>
<evidence type="ECO:0000256" key="3">
    <source>
        <dbReference type="ARBA" id="ARBA00022692"/>
    </source>
</evidence>
<evidence type="ECO:0000256" key="1">
    <source>
        <dbReference type="ARBA" id="ARBA00004141"/>
    </source>
</evidence>
<keyword evidence="4" id="KW-0769">Symport</keyword>
<keyword evidence="6 8" id="KW-0472">Membrane</keyword>
<comment type="subcellular location">
    <subcellularLocation>
        <location evidence="1">Membrane</location>
        <topology evidence="1">Multi-pass membrane protein</topology>
    </subcellularLocation>
</comment>
<protein>
    <submittedName>
        <fullName evidence="9">Putative inorganic phosphate cotransporter</fullName>
    </submittedName>
</protein>
<keyword evidence="5 8" id="KW-1133">Transmembrane helix</keyword>
<proteinExistence type="predicted"/>
<reference evidence="9" key="1">
    <citation type="journal article" date="2016" name="Gigascience">
        <title>De novo construction of an expanded transcriptome assembly for the western tarnished plant bug, Lygus hesperus.</title>
        <authorList>
            <person name="Tassone E.E."/>
            <person name="Geib S.M."/>
            <person name="Hall B."/>
            <person name="Fabrick J.A."/>
            <person name="Brent C.S."/>
            <person name="Hull J.J."/>
        </authorList>
    </citation>
    <scope>NUCLEOTIDE SEQUENCE</scope>
</reference>
<sequence>MCSRRPPFQSLVVQKRGHMGPAIALVAASYTGCSPYSTVAILTIGVGLNGGIYSGFKVNHLDISPRFAGILMSFTNFTANMAGLVAPLVAGKLIHGRPTQAAWREVFLVAAGVYVVCNLFYLFFASSKRQPWDDPSKDAPQRRKTDVIESAH</sequence>
<dbReference type="GO" id="GO:0016020">
    <property type="term" value="C:membrane"/>
    <property type="evidence" value="ECO:0007669"/>
    <property type="project" value="UniProtKB-SubCell"/>
</dbReference>
<evidence type="ECO:0000256" key="6">
    <source>
        <dbReference type="ARBA" id="ARBA00023136"/>
    </source>
</evidence>
<feature type="transmembrane region" description="Helical" evidence="8">
    <location>
        <begin position="21"/>
        <end position="47"/>
    </location>
</feature>
<feature type="region of interest" description="Disordered" evidence="7">
    <location>
        <begin position="129"/>
        <end position="152"/>
    </location>
</feature>
<dbReference type="InterPro" id="IPR036259">
    <property type="entry name" value="MFS_trans_sf"/>
</dbReference>
<evidence type="ECO:0000256" key="8">
    <source>
        <dbReference type="SAM" id="Phobius"/>
    </source>
</evidence>
<dbReference type="PANTHER" id="PTHR11662:SF247">
    <property type="entry name" value="MAJOR FACILITATOR SUPERFAMILY (MFS) PROFILE DOMAIN-CONTAINING PROTEIN-RELATED"/>
    <property type="match status" value="1"/>
</dbReference>
<gene>
    <name evidence="9" type="primary">Picot_10</name>
    <name evidence="9" type="ORF">g.80654</name>
</gene>
<dbReference type="AlphaFoldDB" id="A0A146LC76"/>
<evidence type="ECO:0000256" key="4">
    <source>
        <dbReference type="ARBA" id="ARBA00022847"/>
    </source>
</evidence>
<dbReference type="InterPro" id="IPR050382">
    <property type="entry name" value="MFS_Na/Anion_cotransporter"/>
</dbReference>
<name>A0A146LC76_LYGHE</name>
<feature type="compositionally biased region" description="Basic and acidic residues" evidence="7">
    <location>
        <begin position="130"/>
        <end position="152"/>
    </location>
</feature>
<feature type="transmembrane region" description="Helical" evidence="8">
    <location>
        <begin position="102"/>
        <end position="124"/>
    </location>
</feature>
<organism evidence="9">
    <name type="scientific">Lygus hesperus</name>
    <name type="common">Western plant bug</name>
    <dbReference type="NCBI Taxonomy" id="30085"/>
    <lineage>
        <taxon>Eukaryota</taxon>
        <taxon>Metazoa</taxon>
        <taxon>Ecdysozoa</taxon>
        <taxon>Arthropoda</taxon>
        <taxon>Hexapoda</taxon>
        <taxon>Insecta</taxon>
        <taxon>Pterygota</taxon>
        <taxon>Neoptera</taxon>
        <taxon>Paraneoptera</taxon>
        <taxon>Hemiptera</taxon>
        <taxon>Heteroptera</taxon>
        <taxon>Panheteroptera</taxon>
        <taxon>Cimicomorpha</taxon>
        <taxon>Miridae</taxon>
        <taxon>Mirini</taxon>
        <taxon>Lygus</taxon>
    </lineage>
</organism>
<dbReference type="EMBL" id="GDHC01012676">
    <property type="protein sequence ID" value="JAQ05953.1"/>
    <property type="molecule type" value="Transcribed_RNA"/>
</dbReference>
<dbReference type="Gene3D" id="1.20.1250.20">
    <property type="entry name" value="MFS general substrate transporter like domains"/>
    <property type="match status" value="1"/>
</dbReference>
<dbReference type="InterPro" id="IPR011701">
    <property type="entry name" value="MFS"/>
</dbReference>
<dbReference type="FunFam" id="1.20.1250.20:FF:000003">
    <property type="entry name" value="Solute carrier family 17 member 3"/>
    <property type="match status" value="1"/>
</dbReference>
<keyword evidence="2" id="KW-0813">Transport</keyword>
<dbReference type="GO" id="GO:0015293">
    <property type="term" value="F:symporter activity"/>
    <property type="evidence" value="ECO:0007669"/>
    <property type="project" value="UniProtKB-KW"/>
</dbReference>
<evidence type="ECO:0000256" key="7">
    <source>
        <dbReference type="SAM" id="MobiDB-lite"/>
    </source>
</evidence>
<accession>A0A146LC76</accession>
<evidence type="ECO:0000256" key="2">
    <source>
        <dbReference type="ARBA" id="ARBA00022448"/>
    </source>
</evidence>
<dbReference type="GO" id="GO:0006820">
    <property type="term" value="P:monoatomic anion transport"/>
    <property type="evidence" value="ECO:0007669"/>
    <property type="project" value="TreeGrafter"/>
</dbReference>
<dbReference type="PANTHER" id="PTHR11662">
    <property type="entry name" value="SOLUTE CARRIER FAMILY 17"/>
    <property type="match status" value="1"/>
</dbReference>
<evidence type="ECO:0000313" key="9">
    <source>
        <dbReference type="EMBL" id="JAQ05953.1"/>
    </source>
</evidence>
<dbReference type="SUPFAM" id="SSF103473">
    <property type="entry name" value="MFS general substrate transporter"/>
    <property type="match status" value="1"/>
</dbReference>
<evidence type="ECO:0000256" key="5">
    <source>
        <dbReference type="ARBA" id="ARBA00022989"/>
    </source>
</evidence>
<keyword evidence="3 8" id="KW-0812">Transmembrane</keyword>